<dbReference type="SMART" id="SM00487">
    <property type="entry name" value="DEXDc"/>
    <property type="match status" value="1"/>
</dbReference>
<dbReference type="SMART" id="SM00490">
    <property type="entry name" value="HELICc"/>
    <property type="match status" value="1"/>
</dbReference>
<dbReference type="eggNOG" id="COG0553">
    <property type="taxonomic scope" value="Bacteria"/>
</dbReference>
<reference evidence="5 6" key="1">
    <citation type="submission" date="2013-07" db="EMBL/GenBank/DDBJ databases">
        <authorList>
            <person name="Weinstock G."/>
            <person name="Sodergren E."/>
            <person name="Wylie T."/>
            <person name="Fulton L."/>
            <person name="Fulton R."/>
            <person name="Fronick C."/>
            <person name="O'Laughlin M."/>
            <person name="Godfrey J."/>
            <person name="Miner T."/>
            <person name="Herter B."/>
            <person name="Appelbaum E."/>
            <person name="Cordes M."/>
            <person name="Lek S."/>
            <person name="Wollam A."/>
            <person name="Pepin K.H."/>
            <person name="Palsikar V.B."/>
            <person name="Mitreva M."/>
            <person name="Wilson R.K."/>
        </authorList>
    </citation>
    <scope>NUCLEOTIDE SEQUENCE [LARGE SCALE GENOMIC DNA]</scope>
    <source>
        <strain evidence="5 6">ATCC 27760</strain>
    </source>
</reference>
<dbReference type="Pfam" id="PF00176">
    <property type="entry name" value="SNF2-rel_dom"/>
    <property type="match status" value="1"/>
</dbReference>
<accession>U2KXX1</accession>
<dbReference type="GO" id="GO:0016787">
    <property type="term" value="F:hydrolase activity"/>
    <property type="evidence" value="ECO:0007669"/>
    <property type="project" value="UniProtKB-KW"/>
</dbReference>
<dbReference type="InterPro" id="IPR000330">
    <property type="entry name" value="SNF2_N"/>
</dbReference>
<dbReference type="Pfam" id="PF00271">
    <property type="entry name" value="Helicase_C"/>
    <property type="match status" value="1"/>
</dbReference>
<dbReference type="CDD" id="cd18793">
    <property type="entry name" value="SF2_C_SNF"/>
    <property type="match status" value="1"/>
</dbReference>
<evidence type="ECO:0000313" key="5">
    <source>
        <dbReference type="EMBL" id="ERJ97127.1"/>
    </source>
</evidence>
<dbReference type="STRING" id="411473.RUMCAL_00503"/>
<dbReference type="GO" id="GO:0005524">
    <property type="term" value="F:ATP binding"/>
    <property type="evidence" value="ECO:0007669"/>
    <property type="project" value="InterPro"/>
</dbReference>
<dbReference type="Gene3D" id="3.40.50.10810">
    <property type="entry name" value="Tandem AAA-ATPase domain"/>
    <property type="match status" value="1"/>
</dbReference>
<gene>
    <name evidence="5" type="ORF">RUMCAL_00503</name>
</gene>
<dbReference type="PATRIC" id="fig|411473.3.peg.383"/>
<dbReference type="PROSITE" id="PS51194">
    <property type="entry name" value="HELICASE_CTER"/>
    <property type="match status" value="1"/>
</dbReference>
<evidence type="ECO:0000256" key="1">
    <source>
        <dbReference type="ARBA" id="ARBA00022801"/>
    </source>
</evidence>
<dbReference type="HOGENOM" id="CLU_000315_33_4_9"/>
<dbReference type="AlphaFoldDB" id="U2KXX1"/>
<dbReference type="Gene3D" id="3.40.50.300">
    <property type="entry name" value="P-loop containing nucleotide triphosphate hydrolases"/>
    <property type="match status" value="1"/>
</dbReference>
<keyword evidence="2" id="KW-1133">Transmembrane helix</keyword>
<evidence type="ECO:0000313" key="6">
    <source>
        <dbReference type="Proteomes" id="UP000016662"/>
    </source>
</evidence>
<dbReference type="Proteomes" id="UP000016662">
    <property type="component" value="Unassembled WGS sequence"/>
</dbReference>
<dbReference type="InterPro" id="IPR014001">
    <property type="entry name" value="Helicase_ATP-bd"/>
</dbReference>
<evidence type="ECO:0000256" key="2">
    <source>
        <dbReference type="SAM" id="Phobius"/>
    </source>
</evidence>
<feature type="domain" description="Helicase C-terminal" evidence="4">
    <location>
        <begin position="323"/>
        <end position="479"/>
    </location>
</feature>
<name>U2KXX1_9FIRM</name>
<evidence type="ECO:0000259" key="4">
    <source>
        <dbReference type="PROSITE" id="PS51194"/>
    </source>
</evidence>
<dbReference type="GO" id="GO:0006281">
    <property type="term" value="P:DNA repair"/>
    <property type="evidence" value="ECO:0007669"/>
    <property type="project" value="TreeGrafter"/>
</dbReference>
<dbReference type="EMBL" id="AWVF01000047">
    <property type="protein sequence ID" value="ERJ97127.1"/>
    <property type="molecule type" value="Genomic_DNA"/>
</dbReference>
<feature type="transmembrane region" description="Helical" evidence="2">
    <location>
        <begin position="388"/>
        <end position="412"/>
    </location>
</feature>
<protein>
    <submittedName>
        <fullName evidence="5">Protein, SNF2 family</fullName>
    </submittedName>
</protein>
<feature type="domain" description="Helicase ATP-binding" evidence="3">
    <location>
        <begin position="31"/>
        <end position="197"/>
    </location>
</feature>
<organism evidence="5 6">
    <name type="scientific">Ruminococcus callidus ATCC 27760</name>
    <dbReference type="NCBI Taxonomy" id="411473"/>
    <lineage>
        <taxon>Bacteria</taxon>
        <taxon>Bacillati</taxon>
        <taxon>Bacillota</taxon>
        <taxon>Clostridia</taxon>
        <taxon>Eubacteriales</taxon>
        <taxon>Oscillospiraceae</taxon>
        <taxon>Ruminococcus</taxon>
    </lineage>
</organism>
<keyword evidence="1" id="KW-0378">Hydrolase</keyword>
<keyword evidence="2" id="KW-0472">Membrane</keyword>
<dbReference type="GO" id="GO:0031297">
    <property type="term" value="P:replication fork processing"/>
    <property type="evidence" value="ECO:0007669"/>
    <property type="project" value="TreeGrafter"/>
</dbReference>
<sequence>MKEVLKIPLKATLYRHQQSACRFACERFGILPSETHSNGVALLMEMGCGKTITSIAIVGILYQYRHIRRILITAPLSILSVWEQEFARFAAFPYQLTILKGSSTQKKEQLSKLHGDGLQIAVVNYESAWRLEKELLAFDADLIIADEAHKIKENRTAQSKAMHHLGDKSRYKLLLTGTLITNKELDVFSQYRFLNKEIFGTSFYAFRSRYFDMCGYGNHVPVFKKSLLEEFLQKLHSVAYRVTKAECLDLPQITEEIRTVELEPKAMKLYKQLEKESFAELSNSEVSAVNVLTKMLRLSQMTGGYLTDDAGSITSVSTAKLDALSDILDTMLAEGKKLVILARFVPELDGIQELLKRKQIGYASVRGGVSDRAEEIRRFQEDADCKVFVGQIAAAGLGITLTAASTMVFYSLDYSMSNFEQAKARIHRVSQTENCLYIYLTAKNTVDAKILHSLRDKVDLARTLVDDYRNGMNPFQEGV</sequence>
<dbReference type="PANTHER" id="PTHR45766:SF6">
    <property type="entry name" value="SWI_SNF-RELATED MATRIX-ASSOCIATED ACTIN-DEPENDENT REGULATOR OF CHROMATIN SUBFAMILY A-LIKE PROTEIN 1"/>
    <property type="match status" value="1"/>
</dbReference>
<dbReference type="PANTHER" id="PTHR45766">
    <property type="entry name" value="DNA ANNEALING HELICASE AND ENDONUCLEASE ZRANB3 FAMILY MEMBER"/>
    <property type="match status" value="1"/>
</dbReference>
<dbReference type="SUPFAM" id="SSF52540">
    <property type="entry name" value="P-loop containing nucleoside triphosphate hydrolases"/>
    <property type="match status" value="2"/>
</dbReference>
<dbReference type="PROSITE" id="PS51192">
    <property type="entry name" value="HELICASE_ATP_BIND_1"/>
    <property type="match status" value="1"/>
</dbReference>
<dbReference type="RefSeq" id="WP_021683270.1">
    <property type="nucleotide sequence ID" value="NZ_KI260474.1"/>
</dbReference>
<dbReference type="InterPro" id="IPR001650">
    <property type="entry name" value="Helicase_C-like"/>
</dbReference>
<dbReference type="InterPro" id="IPR027417">
    <property type="entry name" value="P-loop_NTPase"/>
</dbReference>
<dbReference type="InterPro" id="IPR049730">
    <property type="entry name" value="SNF2/RAD54-like_C"/>
</dbReference>
<keyword evidence="6" id="KW-1185">Reference proteome</keyword>
<keyword evidence="2" id="KW-0812">Transmembrane</keyword>
<comment type="caution">
    <text evidence="5">The sequence shown here is derived from an EMBL/GenBank/DDBJ whole genome shotgun (WGS) entry which is preliminary data.</text>
</comment>
<proteinExistence type="predicted"/>
<dbReference type="InterPro" id="IPR038718">
    <property type="entry name" value="SNF2-like_sf"/>
</dbReference>
<evidence type="ECO:0000259" key="3">
    <source>
        <dbReference type="PROSITE" id="PS51192"/>
    </source>
</evidence>